<proteinExistence type="predicted"/>
<sequence>MSPHLSPPSRSARPGEAGIDVAAALAAWVAGVDRLALFGASRGGAQVAAARQLAIYLAHVALGYELTRLAAAFGRDRATLRHALRRIEDERDDPAFDRQLTGLEAILMPLRRERVTVGGRCR</sequence>
<dbReference type="GO" id="GO:0005524">
    <property type="term" value="F:ATP binding"/>
    <property type="evidence" value="ECO:0007669"/>
    <property type="project" value="InterPro"/>
</dbReference>
<dbReference type="OrthoDB" id="8480222at2"/>
<dbReference type="GO" id="GO:0006275">
    <property type="term" value="P:regulation of DNA replication"/>
    <property type="evidence" value="ECO:0007669"/>
    <property type="project" value="InterPro"/>
</dbReference>
<accession>A0A2S0N7M8</accession>
<dbReference type="Proteomes" id="UP000237889">
    <property type="component" value="Chromosome"/>
</dbReference>
<dbReference type="GO" id="GO:0006270">
    <property type="term" value="P:DNA replication initiation"/>
    <property type="evidence" value="ECO:0007669"/>
    <property type="project" value="InterPro"/>
</dbReference>
<dbReference type="GO" id="GO:0043565">
    <property type="term" value="F:sequence-specific DNA binding"/>
    <property type="evidence" value="ECO:0007669"/>
    <property type="project" value="InterPro"/>
</dbReference>
<name>A0A2S0N7M8_9HYPH</name>
<protein>
    <submittedName>
        <fullName evidence="2">Chromosomal replication initiator DnaA</fullName>
    </submittedName>
</protein>
<reference evidence="2 3" key="1">
    <citation type="submission" date="2018-03" db="EMBL/GenBank/DDBJ databases">
        <title>Genome sequencing of Phreatobacter sp.</title>
        <authorList>
            <person name="Kim S.-J."/>
            <person name="Heo J."/>
            <person name="Kwon S.-W."/>
        </authorList>
    </citation>
    <scope>NUCLEOTIDE SEQUENCE [LARGE SCALE GENOMIC DNA]</scope>
    <source>
        <strain evidence="2 3">S-12</strain>
    </source>
</reference>
<evidence type="ECO:0000259" key="1">
    <source>
        <dbReference type="SMART" id="SM00760"/>
    </source>
</evidence>
<keyword evidence="3" id="KW-1185">Reference proteome</keyword>
<dbReference type="InterPro" id="IPR010921">
    <property type="entry name" value="Trp_repressor/repl_initiator"/>
</dbReference>
<gene>
    <name evidence="2" type="ORF">C6569_02465</name>
</gene>
<dbReference type="AlphaFoldDB" id="A0A2S0N7M8"/>
<evidence type="ECO:0000313" key="2">
    <source>
        <dbReference type="EMBL" id="AVO44017.1"/>
    </source>
</evidence>
<dbReference type="EMBL" id="CP027668">
    <property type="protein sequence ID" value="AVO44017.1"/>
    <property type="molecule type" value="Genomic_DNA"/>
</dbReference>
<dbReference type="InterPro" id="IPR013159">
    <property type="entry name" value="DnaA_C"/>
</dbReference>
<dbReference type="RefSeq" id="WP_106747347.1">
    <property type="nucleotide sequence ID" value="NZ_CP027668.1"/>
</dbReference>
<dbReference type="CDD" id="cd06571">
    <property type="entry name" value="Bac_DnaA_C"/>
    <property type="match status" value="1"/>
</dbReference>
<dbReference type="Gene3D" id="1.10.1750.10">
    <property type="match status" value="1"/>
</dbReference>
<dbReference type="SUPFAM" id="SSF48295">
    <property type="entry name" value="TrpR-like"/>
    <property type="match status" value="1"/>
</dbReference>
<dbReference type="KEGG" id="phr:C6569_02465"/>
<feature type="domain" description="Chromosomal replication initiator DnaA C-terminal" evidence="1">
    <location>
        <begin position="18"/>
        <end position="87"/>
    </location>
</feature>
<organism evidence="2 3">
    <name type="scientific">Phreatobacter cathodiphilus</name>
    <dbReference type="NCBI Taxonomy" id="1868589"/>
    <lineage>
        <taxon>Bacteria</taxon>
        <taxon>Pseudomonadati</taxon>
        <taxon>Pseudomonadota</taxon>
        <taxon>Alphaproteobacteria</taxon>
        <taxon>Hyphomicrobiales</taxon>
        <taxon>Phreatobacteraceae</taxon>
        <taxon>Phreatobacter</taxon>
    </lineage>
</organism>
<dbReference type="SMART" id="SM00760">
    <property type="entry name" value="Bac_DnaA_C"/>
    <property type="match status" value="1"/>
</dbReference>
<dbReference type="Pfam" id="PF08299">
    <property type="entry name" value="Bac_DnaA_C"/>
    <property type="match status" value="1"/>
</dbReference>
<evidence type="ECO:0000313" key="3">
    <source>
        <dbReference type="Proteomes" id="UP000237889"/>
    </source>
</evidence>